<dbReference type="RefSeq" id="WP_186661642.1">
    <property type="nucleotide sequence ID" value="NZ_CP077095.1"/>
</dbReference>
<evidence type="ECO:0000313" key="6">
    <source>
        <dbReference type="EMBL" id="QXI40478.1"/>
    </source>
</evidence>
<dbReference type="AlphaFoldDB" id="A0A9E6TYI5"/>
<dbReference type="GO" id="GO:0046872">
    <property type="term" value="F:metal ion binding"/>
    <property type="evidence" value="ECO:0007669"/>
    <property type="project" value="InterPro"/>
</dbReference>
<keyword evidence="2 4" id="KW-0547">Nucleotide-binding</keyword>
<dbReference type="Gene3D" id="3.40.50.20">
    <property type="match status" value="1"/>
</dbReference>
<dbReference type="PANTHER" id="PTHR43585">
    <property type="entry name" value="FUMIPYRROLE BIOSYNTHESIS PROTEIN C"/>
    <property type="match status" value="1"/>
</dbReference>
<evidence type="ECO:0000256" key="2">
    <source>
        <dbReference type="ARBA" id="ARBA00022741"/>
    </source>
</evidence>
<keyword evidence="3 4" id="KW-0067">ATP-binding</keyword>
<dbReference type="InterPro" id="IPR011761">
    <property type="entry name" value="ATP-grasp"/>
</dbReference>
<dbReference type="EMBL" id="CP077095">
    <property type="protein sequence ID" value="QXI40478.1"/>
    <property type="molecule type" value="Genomic_DNA"/>
</dbReference>
<dbReference type="Gene3D" id="3.30.470.20">
    <property type="entry name" value="ATP-grasp fold, B domain"/>
    <property type="match status" value="1"/>
</dbReference>
<dbReference type="Pfam" id="PF13535">
    <property type="entry name" value="ATP-grasp_4"/>
    <property type="match status" value="1"/>
</dbReference>
<keyword evidence="7" id="KW-1185">Reference proteome</keyword>
<evidence type="ECO:0000256" key="4">
    <source>
        <dbReference type="PROSITE-ProRule" id="PRU00409"/>
    </source>
</evidence>
<dbReference type="SUPFAM" id="SSF56059">
    <property type="entry name" value="Glutathione synthetase ATP-binding domain-like"/>
    <property type="match status" value="1"/>
</dbReference>
<dbReference type="Proteomes" id="UP000633418">
    <property type="component" value="Chromosome"/>
</dbReference>
<dbReference type="PANTHER" id="PTHR43585:SF2">
    <property type="entry name" value="ATP-GRASP ENZYME FSQD"/>
    <property type="match status" value="1"/>
</dbReference>
<dbReference type="GO" id="GO:0016874">
    <property type="term" value="F:ligase activity"/>
    <property type="evidence" value="ECO:0007669"/>
    <property type="project" value="UniProtKB-KW"/>
</dbReference>
<protein>
    <submittedName>
        <fullName evidence="6">ATP-grasp domain-containing protein</fullName>
    </submittedName>
</protein>
<accession>A0A9E6TYI5</accession>
<reference evidence="6 7" key="1">
    <citation type="journal article" date="2020" name="Microorganisms">
        <title>Reliable Identification of Environmental Pseudomonas Isolates Using the rpoD Gene.</title>
        <authorList>
            <consortium name="The Broad Institute Genome Sequencing Platform"/>
            <person name="Girard L."/>
            <person name="Lood C."/>
            <person name="Rokni-Zadeh H."/>
            <person name="van Noort V."/>
            <person name="Lavigne R."/>
            <person name="De Mot R."/>
        </authorList>
    </citation>
    <scope>NUCLEOTIDE SEQUENCE [LARGE SCALE GENOMIC DNA]</scope>
    <source>
        <strain evidence="6 7">RW9S1A</strain>
    </source>
</reference>
<organism evidence="6 7">
    <name type="scientific">Pseudomonas xantholysinigenes</name>
    <dbReference type="NCBI Taxonomy" id="2745490"/>
    <lineage>
        <taxon>Bacteria</taxon>
        <taxon>Pseudomonadati</taxon>
        <taxon>Pseudomonadota</taxon>
        <taxon>Gammaproteobacteria</taxon>
        <taxon>Pseudomonadales</taxon>
        <taxon>Pseudomonadaceae</taxon>
        <taxon>Pseudomonas</taxon>
    </lineage>
</organism>
<gene>
    <name evidence="6" type="ORF">HU772_010570</name>
</gene>
<evidence type="ECO:0000256" key="3">
    <source>
        <dbReference type="ARBA" id="ARBA00022840"/>
    </source>
</evidence>
<evidence type="ECO:0000256" key="1">
    <source>
        <dbReference type="ARBA" id="ARBA00022598"/>
    </source>
</evidence>
<dbReference type="KEGG" id="pxn:HU772_010570"/>
<name>A0A9E6TYI5_9PSED</name>
<sequence length="382" mass="42170">MSLLLLGPTDDYLRKVLAVTPAVVVLSEPERLTPWQRSAPCPVHLGNFAQLPELLLQATAIAAATPVRAVLSYTELGVVPAAIIGQMLGVPAPLLEPSVVTRNKLLTRQALLDNDLTRVRFLPLDTAQEGALLHNRWAERQVVKPEDGTGSRDVHVLAPGESVTLHPARRYIIESWLDGKEFSCETFSVKGCHHLLAITEKWLGGDNGLVETGHLIAPGAFDLIPEHWAYLQRCLDAIGLVDGPAHLEFKRDGDSIDIIECHNRPGGDRIWQLVELATGFDMVSAHARLLLDEPVVVEPARRDCAAIKFFEYAPGTVQSVRLPASLPTHVHWFELNLKPDDRIKPLADSFQRHGSLIASAPDTQQLHERLRQVIDHIEVIVV</sequence>
<dbReference type="InterPro" id="IPR040570">
    <property type="entry name" value="LAL_C2"/>
</dbReference>
<feature type="domain" description="ATP-grasp" evidence="5">
    <location>
        <begin position="108"/>
        <end position="291"/>
    </location>
</feature>
<evidence type="ECO:0000313" key="7">
    <source>
        <dbReference type="Proteomes" id="UP000633418"/>
    </source>
</evidence>
<dbReference type="InterPro" id="IPR052032">
    <property type="entry name" value="ATP-dep_AA_Ligase"/>
</dbReference>
<reference evidence="6 7" key="2">
    <citation type="journal article" date="2021" name="Microorganisms">
        <title>The Ever-Expanding Pseudomonas Genus: Description of 43 New Species and Partition of the Pseudomonas putida Group.</title>
        <authorList>
            <person name="Girard L."/>
            <person name="Lood C."/>
            <person name="Hofte M."/>
            <person name="Vandamme P."/>
            <person name="Rokni-Zadeh H."/>
            <person name="van Noort V."/>
            <person name="Lavigne R."/>
            <person name="De Mot R."/>
        </authorList>
    </citation>
    <scope>NUCLEOTIDE SEQUENCE [LARGE SCALE GENOMIC DNA]</scope>
    <source>
        <strain evidence="6 7">RW9S1A</strain>
    </source>
</reference>
<keyword evidence="1" id="KW-0436">Ligase</keyword>
<dbReference type="Pfam" id="PF18603">
    <property type="entry name" value="LAL_C2"/>
    <property type="match status" value="1"/>
</dbReference>
<proteinExistence type="predicted"/>
<dbReference type="PROSITE" id="PS50975">
    <property type="entry name" value="ATP_GRASP"/>
    <property type="match status" value="1"/>
</dbReference>
<evidence type="ECO:0000259" key="5">
    <source>
        <dbReference type="PROSITE" id="PS50975"/>
    </source>
</evidence>
<dbReference type="GO" id="GO:0005524">
    <property type="term" value="F:ATP binding"/>
    <property type="evidence" value="ECO:0007669"/>
    <property type="project" value="UniProtKB-UniRule"/>
</dbReference>